<feature type="transmembrane region" description="Helical" evidence="2">
    <location>
        <begin position="54"/>
        <end position="72"/>
    </location>
</feature>
<dbReference type="RefSeq" id="WP_353330606.1">
    <property type="nucleotide sequence ID" value="NZ_AP028055.1"/>
</dbReference>
<reference evidence="4 5" key="1">
    <citation type="submission" date="2023-04" db="EMBL/GenBank/DDBJ databases">
        <title>Draft genome sequence of acteroides sedimenti strain YN3PY1.</title>
        <authorList>
            <person name="Yoshida N."/>
        </authorList>
    </citation>
    <scope>NUCLEOTIDE SEQUENCE [LARGE SCALE GENOMIC DNA]</scope>
    <source>
        <strain evidence="4 5">YN3PY1</strain>
    </source>
</reference>
<evidence type="ECO:0000256" key="1">
    <source>
        <dbReference type="SAM" id="Coils"/>
    </source>
</evidence>
<keyword evidence="5" id="KW-1185">Reference proteome</keyword>
<feature type="coiled-coil region" evidence="1">
    <location>
        <begin position="306"/>
        <end position="333"/>
    </location>
</feature>
<keyword evidence="2" id="KW-1133">Transmembrane helix</keyword>
<dbReference type="InterPro" id="IPR019852">
    <property type="entry name" value="Motility-assoc_prot_GldL"/>
</dbReference>
<keyword evidence="2" id="KW-0472">Membrane</keyword>
<evidence type="ECO:0000256" key="2">
    <source>
        <dbReference type="SAM" id="Phobius"/>
    </source>
</evidence>
<dbReference type="Proteomes" id="UP001496674">
    <property type="component" value="Chromosome"/>
</dbReference>
<dbReference type="EMBL" id="AP028055">
    <property type="protein sequence ID" value="BEG99795.1"/>
    <property type="molecule type" value="Genomic_DNA"/>
</dbReference>
<sequence length="344" mass="37585">MNDNIRRKNPIRRFQDFLVSYNGKVMLNYAYSWGASIVILGALFKLTHLPGANLMLWVGMGTEVIVFFISAFDRPHKSYKWESVFPHIKISGDTHTKKNEWPDYNGNGKEEPALPDAVKQALNQPAVPKKTEGTITKPATIKGAAVSAGAGQTVSVGVQGVSVAGGEVSAVSEAPVLIGEDWAAGISGEVAANSPEVSDATAVYLTKLESMANTLERFNNATNALAEVSDTLLKSYKSISDNSDSITANSAGYVEQMQSLNRNLMGLNTIYEIQLKSISSQIDTIDRVNEGLKRIKDMYEGSTGDSEKFNKEAEKMAQQMEELNNVYARMLKAMTVNMNNQQQL</sequence>
<gene>
    <name evidence="4" type="ORF">BSYN_20600</name>
</gene>
<proteinExistence type="predicted"/>
<name>A0ABN6Z5G3_9BACE</name>
<evidence type="ECO:0000259" key="3">
    <source>
        <dbReference type="Pfam" id="PF22827"/>
    </source>
</evidence>
<feature type="transmembrane region" description="Helical" evidence="2">
    <location>
        <begin position="21"/>
        <end position="42"/>
    </location>
</feature>
<dbReference type="Pfam" id="PF22827">
    <property type="entry name" value="GldL_N"/>
    <property type="match status" value="1"/>
</dbReference>
<dbReference type="NCBIfam" id="TIGR03513">
    <property type="entry name" value="GldL_gliding"/>
    <property type="match status" value="2"/>
</dbReference>
<accession>A0ABN6Z5G3</accession>
<dbReference type="InterPro" id="IPR055087">
    <property type="entry name" value="GldL-like_N"/>
</dbReference>
<protein>
    <recommendedName>
        <fullName evidence="3">Gliding motility protein GldL-like N-terminal domain-containing protein</fullName>
    </recommendedName>
</protein>
<feature type="domain" description="Gliding motility protein GldL-like N-terminal" evidence="3">
    <location>
        <begin position="30"/>
        <end position="88"/>
    </location>
</feature>
<evidence type="ECO:0000313" key="5">
    <source>
        <dbReference type="Proteomes" id="UP001496674"/>
    </source>
</evidence>
<keyword evidence="1" id="KW-0175">Coiled coil</keyword>
<organism evidence="4 5">
    <name type="scientific">Bacteroides sedimenti</name>
    <dbReference type="NCBI Taxonomy" id="2136147"/>
    <lineage>
        <taxon>Bacteria</taxon>
        <taxon>Pseudomonadati</taxon>
        <taxon>Bacteroidota</taxon>
        <taxon>Bacteroidia</taxon>
        <taxon>Bacteroidales</taxon>
        <taxon>Bacteroidaceae</taxon>
        <taxon>Bacteroides</taxon>
    </lineage>
</organism>
<evidence type="ECO:0000313" key="4">
    <source>
        <dbReference type="EMBL" id="BEG99795.1"/>
    </source>
</evidence>
<keyword evidence="2" id="KW-0812">Transmembrane</keyword>